<dbReference type="GO" id="GO:0009117">
    <property type="term" value="P:nucleotide metabolic process"/>
    <property type="evidence" value="ECO:0007669"/>
    <property type="project" value="TreeGrafter"/>
</dbReference>
<dbReference type="GO" id="GO:0003824">
    <property type="term" value="F:catalytic activity"/>
    <property type="evidence" value="ECO:0007669"/>
    <property type="project" value="InterPro"/>
</dbReference>
<proteinExistence type="predicted"/>
<dbReference type="PANTHER" id="PTHR46648:SF1">
    <property type="entry name" value="ADENOSINE 5'-MONOPHOSPHORAMIDASE HNT1"/>
    <property type="match status" value="1"/>
</dbReference>
<dbReference type="PROSITE" id="PS51084">
    <property type="entry name" value="HIT_2"/>
    <property type="match status" value="1"/>
</dbReference>
<dbReference type="SUPFAM" id="SSF54197">
    <property type="entry name" value="HIT-like"/>
    <property type="match status" value="1"/>
</dbReference>
<dbReference type="InterPro" id="IPR011146">
    <property type="entry name" value="HIT-like"/>
</dbReference>
<dbReference type="EMBL" id="CAEZXM010000267">
    <property type="protein sequence ID" value="CAB4702951.1"/>
    <property type="molecule type" value="Genomic_DNA"/>
</dbReference>
<dbReference type="PANTHER" id="PTHR46648">
    <property type="entry name" value="HIT FAMILY PROTEIN 1"/>
    <property type="match status" value="1"/>
</dbReference>
<evidence type="ECO:0000259" key="1">
    <source>
        <dbReference type="PROSITE" id="PS51084"/>
    </source>
</evidence>
<feature type="domain" description="HIT" evidence="1">
    <location>
        <begin position="4"/>
        <end position="107"/>
    </location>
</feature>
<name>A0A6J6PU37_9ZZZZ</name>
<dbReference type="AlphaFoldDB" id="A0A6J6PU37"/>
<protein>
    <submittedName>
        <fullName evidence="2">Unannotated protein</fullName>
    </submittedName>
</protein>
<gene>
    <name evidence="2" type="ORF">UFOPK2366_01357</name>
</gene>
<dbReference type="Pfam" id="PF01230">
    <property type="entry name" value="HIT"/>
    <property type="match status" value="1"/>
</dbReference>
<dbReference type="InterPro" id="IPR001310">
    <property type="entry name" value="Histidine_triad_HIT"/>
</dbReference>
<evidence type="ECO:0000313" key="2">
    <source>
        <dbReference type="EMBL" id="CAB4702951.1"/>
    </source>
</evidence>
<reference evidence="2" key="1">
    <citation type="submission" date="2020-05" db="EMBL/GenBank/DDBJ databases">
        <authorList>
            <person name="Chiriac C."/>
            <person name="Salcher M."/>
            <person name="Ghai R."/>
            <person name="Kavagutti S V."/>
        </authorList>
    </citation>
    <scope>NUCLEOTIDE SEQUENCE</scope>
</reference>
<sequence length="133" mass="14449">MTTIFTRIINGDIPGTFVYRDEICVVFMSINPMAIGHALVVPVEEVDHWVDCSPELSAHLFAVSHRVAKAQQLAFGCERVGLIIAGYEVPHAHIHLIPTTHMGQLSFANAATSVDFGALAEAAQRIRDALIEG</sequence>
<organism evidence="2">
    <name type="scientific">freshwater metagenome</name>
    <dbReference type="NCBI Taxonomy" id="449393"/>
    <lineage>
        <taxon>unclassified sequences</taxon>
        <taxon>metagenomes</taxon>
        <taxon>ecological metagenomes</taxon>
    </lineage>
</organism>
<accession>A0A6J6PU37</accession>
<dbReference type="PRINTS" id="PR00332">
    <property type="entry name" value="HISTRIAD"/>
</dbReference>
<dbReference type="Gene3D" id="3.30.428.10">
    <property type="entry name" value="HIT-like"/>
    <property type="match status" value="1"/>
</dbReference>
<dbReference type="InterPro" id="IPR036265">
    <property type="entry name" value="HIT-like_sf"/>
</dbReference>